<keyword evidence="11" id="KW-0547">Nucleotide-binding</keyword>
<dbReference type="PROSITE" id="PS50109">
    <property type="entry name" value="HIS_KIN"/>
    <property type="match status" value="1"/>
</dbReference>
<comment type="function">
    <text evidence="17">Member of the two-component regulatory system PhoR/PhoB involved in the phosphate regulon genes expression. PhoR may function as a membrane-associated protein kinase that phosphorylates PhoB in response to environmental signals.</text>
</comment>
<evidence type="ECO:0000256" key="10">
    <source>
        <dbReference type="ARBA" id="ARBA00022692"/>
    </source>
</evidence>
<evidence type="ECO:0000256" key="11">
    <source>
        <dbReference type="ARBA" id="ARBA00022741"/>
    </source>
</evidence>
<feature type="transmembrane region" description="Helical" evidence="18">
    <location>
        <begin position="6"/>
        <end position="36"/>
    </location>
</feature>
<dbReference type="GO" id="GO:0005886">
    <property type="term" value="C:plasma membrane"/>
    <property type="evidence" value="ECO:0007669"/>
    <property type="project" value="UniProtKB-SubCell"/>
</dbReference>
<dbReference type="InterPro" id="IPR035965">
    <property type="entry name" value="PAS-like_dom_sf"/>
</dbReference>
<dbReference type="InterPro" id="IPR036097">
    <property type="entry name" value="HisK_dim/P_sf"/>
</dbReference>
<dbReference type="Gene3D" id="3.30.450.20">
    <property type="entry name" value="PAS domain"/>
    <property type="match status" value="1"/>
</dbReference>
<dbReference type="GO" id="GO:0005524">
    <property type="term" value="F:ATP binding"/>
    <property type="evidence" value="ECO:0007669"/>
    <property type="project" value="UniProtKB-KW"/>
</dbReference>
<dbReference type="GO" id="GO:0004721">
    <property type="term" value="F:phosphoprotein phosphatase activity"/>
    <property type="evidence" value="ECO:0007669"/>
    <property type="project" value="InterPro"/>
</dbReference>
<evidence type="ECO:0000256" key="3">
    <source>
        <dbReference type="ARBA" id="ARBA00012438"/>
    </source>
</evidence>
<keyword evidence="5" id="KW-0813">Transport</keyword>
<dbReference type="GO" id="GO:0006817">
    <property type="term" value="P:phosphate ion transport"/>
    <property type="evidence" value="ECO:0007669"/>
    <property type="project" value="UniProtKB-KW"/>
</dbReference>
<accession>A0A1Z4VNY9</accession>
<evidence type="ECO:0000256" key="17">
    <source>
        <dbReference type="ARBA" id="ARBA00025207"/>
    </source>
</evidence>
<evidence type="ECO:0000256" key="13">
    <source>
        <dbReference type="ARBA" id="ARBA00022840"/>
    </source>
</evidence>
<keyword evidence="13" id="KW-0067">ATP-binding</keyword>
<keyword evidence="7" id="KW-0597">Phosphoprotein</keyword>
<evidence type="ECO:0000313" key="22">
    <source>
        <dbReference type="Proteomes" id="UP000218765"/>
    </source>
</evidence>
<evidence type="ECO:0000256" key="15">
    <source>
        <dbReference type="ARBA" id="ARBA00023012"/>
    </source>
</evidence>
<comment type="catalytic activity">
    <reaction evidence="1">
        <text>ATP + protein L-histidine = ADP + protein N-phospho-L-histidine.</text>
        <dbReference type="EC" id="2.7.13.3"/>
    </reaction>
</comment>
<dbReference type="Pfam" id="PF02518">
    <property type="entry name" value="HATPase_c"/>
    <property type="match status" value="1"/>
</dbReference>
<dbReference type="EC" id="2.7.13.3" evidence="3"/>
<dbReference type="PROSITE" id="PS50112">
    <property type="entry name" value="PAS"/>
    <property type="match status" value="1"/>
</dbReference>
<dbReference type="InterPro" id="IPR005467">
    <property type="entry name" value="His_kinase_dom"/>
</dbReference>
<dbReference type="NCBIfam" id="TIGR02966">
    <property type="entry name" value="phoR_proteo"/>
    <property type="match status" value="1"/>
</dbReference>
<dbReference type="AlphaFoldDB" id="A0A1Z4VNY9"/>
<dbReference type="SMART" id="SM00091">
    <property type="entry name" value="PAS"/>
    <property type="match status" value="1"/>
</dbReference>
<evidence type="ECO:0000256" key="1">
    <source>
        <dbReference type="ARBA" id="ARBA00000085"/>
    </source>
</evidence>
<keyword evidence="9" id="KW-0808">Transferase</keyword>
<keyword evidence="15" id="KW-0902">Two-component regulatory system</keyword>
<dbReference type="InterPro" id="IPR000014">
    <property type="entry name" value="PAS"/>
</dbReference>
<evidence type="ECO:0000256" key="2">
    <source>
        <dbReference type="ARBA" id="ARBA00004236"/>
    </source>
</evidence>
<dbReference type="NCBIfam" id="NF008235">
    <property type="entry name" value="PRK11006.1"/>
    <property type="match status" value="1"/>
</dbReference>
<reference evidence="21 22" key="1">
    <citation type="submission" date="2017-05" db="EMBL/GenBank/DDBJ databases">
        <title>Thiocyanate degradation by Thiohalobacter thiocyanaticus FOKN1.</title>
        <authorList>
            <person name="Oshiki M."/>
            <person name="Fukushima T."/>
            <person name="Kawano S."/>
            <person name="Nakagawa J."/>
        </authorList>
    </citation>
    <scope>NUCLEOTIDE SEQUENCE [LARGE SCALE GENOMIC DNA]</scope>
    <source>
        <strain evidence="21 22">FOKN1</strain>
    </source>
</reference>
<feature type="domain" description="Histidine kinase" evidence="19">
    <location>
        <begin position="204"/>
        <end position="421"/>
    </location>
</feature>
<evidence type="ECO:0000256" key="18">
    <source>
        <dbReference type="SAM" id="Phobius"/>
    </source>
</evidence>
<evidence type="ECO:0000256" key="16">
    <source>
        <dbReference type="ARBA" id="ARBA00023136"/>
    </source>
</evidence>
<organism evidence="21 22">
    <name type="scientific">Thiohalobacter thiocyanaticus</name>
    <dbReference type="NCBI Taxonomy" id="585455"/>
    <lineage>
        <taxon>Bacteria</taxon>
        <taxon>Pseudomonadati</taxon>
        <taxon>Pseudomonadota</taxon>
        <taxon>Gammaproteobacteria</taxon>
        <taxon>Thiohalobacterales</taxon>
        <taxon>Thiohalobacteraceae</taxon>
        <taxon>Thiohalobacter</taxon>
    </lineage>
</organism>
<evidence type="ECO:0000256" key="6">
    <source>
        <dbReference type="ARBA" id="ARBA00022475"/>
    </source>
</evidence>
<keyword evidence="6" id="KW-1003">Cell membrane</keyword>
<keyword evidence="22" id="KW-1185">Reference proteome</keyword>
<comment type="subcellular location">
    <subcellularLocation>
        <location evidence="2">Cell membrane</location>
    </subcellularLocation>
</comment>
<proteinExistence type="predicted"/>
<dbReference type="InterPro" id="IPR004358">
    <property type="entry name" value="Sig_transdc_His_kin-like_C"/>
</dbReference>
<dbReference type="SUPFAM" id="SSF47384">
    <property type="entry name" value="Homodimeric domain of signal transducing histidine kinase"/>
    <property type="match status" value="1"/>
</dbReference>
<protein>
    <recommendedName>
        <fullName evidence="4">Phosphate regulon sensor protein PhoR</fullName>
        <ecNumber evidence="3">2.7.13.3</ecNumber>
    </recommendedName>
</protein>
<dbReference type="FunFam" id="1.10.287.130:FF:000001">
    <property type="entry name" value="Two-component sensor histidine kinase"/>
    <property type="match status" value="1"/>
</dbReference>
<evidence type="ECO:0000313" key="21">
    <source>
        <dbReference type="EMBL" id="BAZ93356.1"/>
    </source>
</evidence>
<dbReference type="InterPro" id="IPR003594">
    <property type="entry name" value="HATPase_dom"/>
</dbReference>
<dbReference type="SUPFAM" id="SSF55874">
    <property type="entry name" value="ATPase domain of HSP90 chaperone/DNA topoisomerase II/histidine kinase"/>
    <property type="match status" value="1"/>
</dbReference>
<dbReference type="InterPro" id="IPR014310">
    <property type="entry name" value="Sig_transdc_His_kinase_PhoR"/>
</dbReference>
<dbReference type="GO" id="GO:0000155">
    <property type="term" value="F:phosphorelay sensor kinase activity"/>
    <property type="evidence" value="ECO:0007669"/>
    <property type="project" value="InterPro"/>
</dbReference>
<evidence type="ECO:0000256" key="7">
    <source>
        <dbReference type="ARBA" id="ARBA00022553"/>
    </source>
</evidence>
<evidence type="ECO:0000256" key="14">
    <source>
        <dbReference type="ARBA" id="ARBA00022989"/>
    </source>
</evidence>
<dbReference type="GO" id="GO:0016036">
    <property type="term" value="P:cellular response to phosphate starvation"/>
    <property type="evidence" value="ECO:0007669"/>
    <property type="project" value="TreeGrafter"/>
</dbReference>
<sequence>MVAALLVAALGTGLLLGQPVVLVLLLLLVVLAYLAWQLRNLRLLQRWLEEGRRFQPPESVGVWGDVFQGIYRLQQRNRKRKRKLRKMLKRFQEATEALPDATAVLTQDDEIEWWNPPAAGLLGLSYPRDIGQRIGNLIRHPDLSGYLRGGEYEGDAVELSSPVDEHIRLSLRIVPYGKNYRLLIARDITRLQQLEQMRRDFVANVSHELRTPLTVVCGYLETLEEECGRGEPELQKIIATMREQSERMQRIVDDLLMLSRLETERVSEQPEPVNVAAMLAQVCEDARRLSGPEHHQIRLEADAGLWLRGNDNELRSLFSNLVFNAVRYTPGGGEITVKWFCDDSDAVFEVADSGIGIAEHHLSRLTERFYRVDTGRSRARGGTGLGLAIVKHVLLRHGGRLEIDSRLDEGSTFRARLPAARVVRTGREPTGGSL</sequence>
<dbReference type="SUPFAM" id="SSF55785">
    <property type="entry name" value="PYP-like sensor domain (PAS domain)"/>
    <property type="match status" value="1"/>
</dbReference>
<feature type="domain" description="PAS" evidence="20">
    <location>
        <begin position="87"/>
        <end position="142"/>
    </location>
</feature>
<evidence type="ECO:0000256" key="5">
    <source>
        <dbReference type="ARBA" id="ARBA00022448"/>
    </source>
</evidence>
<dbReference type="Gene3D" id="1.10.287.130">
    <property type="match status" value="1"/>
</dbReference>
<dbReference type="CDD" id="cd00082">
    <property type="entry name" value="HisKA"/>
    <property type="match status" value="1"/>
</dbReference>
<evidence type="ECO:0000256" key="9">
    <source>
        <dbReference type="ARBA" id="ARBA00022679"/>
    </source>
</evidence>
<evidence type="ECO:0000256" key="4">
    <source>
        <dbReference type="ARBA" id="ARBA00019665"/>
    </source>
</evidence>
<dbReference type="InterPro" id="IPR021766">
    <property type="entry name" value="PhoR_N"/>
</dbReference>
<keyword evidence="12 21" id="KW-0418">Kinase</keyword>
<dbReference type="EMBL" id="AP018052">
    <property type="protein sequence ID" value="BAZ93356.1"/>
    <property type="molecule type" value="Genomic_DNA"/>
</dbReference>
<keyword evidence="14 18" id="KW-1133">Transmembrane helix</keyword>
<dbReference type="KEGG" id="ttc:FOKN1_0956"/>
<dbReference type="Pfam" id="PF13188">
    <property type="entry name" value="PAS_8"/>
    <property type="match status" value="1"/>
</dbReference>
<evidence type="ECO:0000256" key="12">
    <source>
        <dbReference type="ARBA" id="ARBA00022777"/>
    </source>
</evidence>
<keyword evidence="16 18" id="KW-0472">Membrane</keyword>
<dbReference type="PRINTS" id="PR00344">
    <property type="entry name" value="BCTRLSENSOR"/>
</dbReference>
<dbReference type="SMART" id="SM00388">
    <property type="entry name" value="HisKA"/>
    <property type="match status" value="1"/>
</dbReference>
<dbReference type="InterPro" id="IPR036890">
    <property type="entry name" value="HATPase_C_sf"/>
</dbReference>
<dbReference type="PANTHER" id="PTHR45453">
    <property type="entry name" value="PHOSPHATE REGULON SENSOR PROTEIN PHOR"/>
    <property type="match status" value="1"/>
</dbReference>
<dbReference type="FunFam" id="3.30.565.10:FF:000032">
    <property type="entry name" value="Phosphate regulon sensor histidine kinase PhoR"/>
    <property type="match status" value="1"/>
</dbReference>
<dbReference type="Pfam" id="PF00512">
    <property type="entry name" value="HisKA"/>
    <property type="match status" value="1"/>
</dbReference>
<dbReference type="Pfam" id="PF11808">
    <property type="entry name" value="PhoR"/>
    <property type="match status" value="1"/>
</dbReference>
<dbReference type="Proteomes" id="UP000218765">
    <property type="component" value="Chromosome"/>
</dbReference>
<dbReference type="SMART" id="SM00387">
    <property type="entry name" value="HATPase_c"/>
    <property type="match status" value="1"/>
</dbReference>
<keyword evidence="10 18" id="KW-0812">Transmembrane</keyword>
<gene>
    <name evidence="21" type="ORF">FOKN1_0956</name>
</gene>
<dbReference type="InterPro" id="IPR050351">
    <property type="entry name" value="BphY/WalK/GraS-like"/>
</dbReference>
<dbReference type="PANTHER" id="PTHR45453:SF1">
    <property type="entry name" value="PHOSPHATE REGULON SENSOR PROTEIN PHOR"/>
    <property type="match status" value="1"/>
</dbReference>
<dbReference type="InterPro" id="IPR003661">
    <property type="entry name" value="HisK_dim/P_dom"/>
</dbReference>
<dbReference type="Gene3D" id="3.30.565.10">
    <property type="entry name" value="Histidine kinase-like ATPase, C-terminal domain"/>
    <property type="match status" value="1"/>
</dbReference>
<name>A0A1Z4VNY9_9GAMM</name>
<dbReference type="CDD" id="cd00130">
    <property type="entry name" value="PAS"/>
    <property type="match status" value="1"/>
</dbReference>
<evidence type="ECO:0000256" key="8">
    <source>
        <dbReference type="ARBA" id="ARBA00022592"/>
    </source>
</evidence>
<evidence type="ECO:0000259" key="19">
    <source>
        <dbReference type="PROSITE" id="PS50109"/>
    </source>
</evidence>
<evidence type="ECO:0000259" key="20">
    <source>
        <dbReference type="PROSITE" id="PS50112"/>
    </source>
</evidence>
<keyword evidence="8" id="KW-0592">Phosphate transport</keyword>